<sequence length="432" mass="45953">MRLAPHLALPPIALGIAAAVWMIASAPGPAQIDGGAPALPVRVMTVAAEDIRPTATAWGNLRAADTWVAVAEVQGEVIWRHPDLERGRLIPEGTEVLRIDPADYELTLAQSRADLAALEAESAQLSAEAANTGRILELERARLALAEADLTRTRTLAQQGTVPQSRADEAERATLLARRTVAELENSLALIPSREARITAQTARTQAAIDRARRSLDRTMLITPFALRVTEVSAERFQTIAPGQVVIRGDGIAAAEVVAHLPIDSFRRLIGVAIEDMTLADMMRDGPSALIEVTLSPLSDPTQIWTARVDRIEGALDARARTIPVVVIVDDPYEGAAPPRRLPLVPNTQVQIAFSGASMSGLIAIPEAALHGGMVRILGPDDLLELRPVTAAFAQEGRVVITDGLSPGDRVVIDDIAPAIPGMALTPVEAAQ</sequence>
<dbReference type="Pfam" id="PF25967">
    <property type="entry name" value="RND-MFP_C"/>
    <property type="match status" value="1"/>
</dbReference>
<dbReference type="GO" id="GO:0015562">
    <property type="term" value="F:efflux transmembrane transporter activity"/>
    <property type="evidence" value="ECO:0007669"/>
    <property type="project" value="TreeGrafter"/>
</dbReference>
<feature type="domain" description="Multidrug resistance protein MdtA-like C-terminal permuted SH3" evidence="1">
    <location>
        <begin position="365"/>
        <end position="416"/>
    </location>
</feature>
<dbReference type="AlphaFoldDB" id="A0A2Y9C1Z6"/>
<evidence type="ECO:0000259" key="1">
    <source>
        <dbReference type="Pfam" id="PF25967"/>
    </source>
</evidence>
<name>A0A2Y9C1Z6_9RHOB</name>
<accession>A0A2Y9C1Z6</accession>
<gene>
    <name evidence="2" type="ORF">BCF38_108110</name>
    <name evidence="3" type="ORF">SAMN05421539_108110</name>
</gene>
<dbReference type="Proteomes" id="UP000251571">
    <property type="component" value="Unassembled WGS sequence"/>
</dbReference>
<evidence type="ECO:0000313" key="4">
    <source>
        <dbReference type="Proteomes" id="UP000245839"/>
    </source>
</evidence>
<dbReference type="GO" id="GO:1990281">
    <property type="term" value="C:efflux pump complex"/>
    <property type="evidence" value="ECO:0007669"/>
    <property type="project" value="TreeGrafter"/>
</dbReference>
<organism evidence="3 5">
    <name type="scientific">Jannaschia seohaensis</name>
    <dbReference type="NCBI Taxonomy" id="475081"/>
    <lineage>
        <taxon>Bacteria</taxon>
        <taxon>Pseudomonadati</taxon>
        <taxon>Pseudomonadota</taxon>
        <taxon>Alphaproteobacteria</taxon>
        <taxon>Rhodobacterales</taxon>
        <taxon>Roseobacteraceae</taxon>
        <taxon>Jannaschia</taxon>
    </lineage>
</organism>
<dbReference type="PANTHER" id="PTHR30469:SF12">
    <property type="entry name" value="MULTIDRUG RESISTANCE PROTEIN MDTA"/>
    <property type="match status" value="1"/>
</dbReference>
<dbReference type="Proteomes" id="UP000245839">
    <property type="component" value="Unassembled WGS sequence"/>
</dbReference>
<reference evidence="2 4" key="2">
    <citation type="submission" date="2018-03" db="EMBL/GenBank/DDBJ databases">
        <title>Genomic Encyclopedia of Archaeal and Bacterial Type Strains, Phase II (KMG-II): from individual species to whole genera.</title>
        <authorList>
            <person name="Goeker M."/>
        </authorList>
    </citation>
    <scope>NUCLEOTIDE SEQUENCE [LARGE SCALE GENOMIC DNA]</scope>
    <source>
        <strain evidence="2 4">DSM 25227</strain>
    </source>
</reference>
<proteinExistence type="predicted"/>
<reference evidence="3 5" key="1">
    <citation type="submission" date="2016-10" db="EMBL/GenBank/DDBJ databases">
        <authorList>
            <person name="Cai Z."/>
        </authorList>
    </citation>
    <scope>NUCLEOTIDE SEQUENCE [LARGE SCALE GENOMIC DNA]</scope>
    <source>
        <strain evidence="3 5">DSM 25227</strain>
    </source>
</reference>
<evidence type="ECO:0000313" key="3">
    <source>
        <dbReference type="EMBL" id="SSA48832.1"/>
    </source>
</evidence>
<dbReference type="Gene3D" id="1.10.287.470">
    <property type="entry name" value="Helix hairpin bin"/>
    <property type="match status" value="1"/>
</dbReference>
<dbReference type="SUPFAM" id="SSF111369">
    <property type="entry name" value="HlyD-like secretion proteins"/>
    <property type="match status" value="1"/>
</dbReference>
<dbReference type="EMBL" id="QGDJ01000008">
    <property type="protein sequence ID" value="PWJ16595.1"/>
    <property type="molecule type" value="Genomic_DNA"/>
</dbReference>
<evidence type="ECO:0000313" key="2">
    <source>
        <dbReference type="EMBL" id="PWJ16595.1"/>
    </source>
</evidence>
<keyword evidence="4" id="KW-1185">Reference proteome</keyword>
<dbReference type="InterPro" id="IPR058627">
    <property type="entry name" value="MdtA-like_C"/>
</dbReference>
<dbReference type="Gene3D" id="2.40.30.170">
    <property type="match status" value="1"/>
</dbReference>
<dbReference type="PANTHER" id="PTHR30469">
    <property type="entry name" value="MULTIDRUG RESISTANCE PROTEIN MDTA"/>
    <property type="match status" value="1"/>
</dbReference>
<dbReference type="Gene3D" id="2.40.50.100">
    <property type="match status" value="1"/>
</dbReference>
<dbReference type="RefSeq" id="WP_109565310.1">
    <property type="nucleotide sequence ID" value="NZ_QGDJ01000008.1"/>
</dbReference>
<evidence type="ECO:0000313" key="5">
    <source>
        <dbReference type="Proteomes" id="UP000251571"/>
    </source>
</evidence>
<protein>
    <recommendedName>
        <fullName evidence="1">Multidrug resistance protein MdtA-like C-terminal permuted SH3 domain-containing protein</fullName>
    </recommendedName>
</protein>
<dbReference type="EMBL" id="UETC01000008">
    <property type="protein sequence ID" value="SSA48832.1"/>
    <property type="molecule type" value="Genomic_DNA"/>
</dbReference>
<dbReference type="OrthoDB" id="7811737at2"/>
<dbReference type="Gene3D" id="2.40.420.20">
    <property type="match status" value="1"/>
</dbReference>